<proteinExistence type="predicted"/>
<dbReference type="AlphaFoldDB" id="A0ABD3R3A1"/>
<comment type="caution">
    <text evidence="2">The sequence shown here is derived from an EMBL/GenBank/DDBJ whole genome shotgun (WGS) entry which is preliminary data.</text>
</comment>
<keyword evidence="3" id="KW-1185">Reference proteome</keyword>
<dbReference type="Proteomes" id="UP001530377">
    <property type="component" value="Unassembled WGS sequence"/>
</dbReference>
<evidence type="ECO:0000256" key="1">
    <source>
        <dbReference type="SAM" id="MobiDB-lite"/>
    </source>
</evidence>
<protein>
    <submittedName>
        <fullName evidence="2">Uncharacterized protein</fullName>
    </submittedName>
</protein>
<feature type="region of interest" description="Disordered" evidence="1">
    <location>
        <begin position="96"/>
        <end position="124"/>
    </location>
</feature>
<dbReference type="EMBL" id="JALLPB020000720">
    <property type="protein sequence ID" value="KAL3806849.1"/>
    <property type="molecule type" value="Genomic_DNA"/>
</dbReference>
<accession>A0ABD3R3A1</accession>
<evidence type="ECO:0000313" key="3">
    <source>
        <dbReference type="Proteomes" id="UP001530377"/>
    </source>
</evidence>
<sequence length="326" mass="34611">MAMTLQSGLSSTGTTRGSALFFLLGRRLGATKDRSATTLGGKSSATSDHRRRRPMTSVVASAFSVASSIVSASPRRAGIVIFDGRRHFHESAKTMLTSSSSYRRTTPRNGRRGGGTGGNNKGLFTPSPFARSSRIIVNDEFAVFRDLMEGNDEIYGMRRYLLLRRSYDADGGGASPPGGHDDVVASLHANKNVLFGSRLHHRPDLSDDIDYYDHRSRYLDACGTLLDVAKEDASINGQQVQALASLDGLCAWVSECLDSDDGGGSDIIAALMAIREDAGGRGGYETGGKTRRTPTSGSGGGGRANQHIITPPAFVLDGDDDGIPGH</sequence>
<organism evidence="2 3">
    <name type="scientific">Cyclostephanos tholiformis</name>
    <dbReference type="NCBI Taxonomy" id="382380"/>
    <lineage>
        <taxon>Eukaryota</taxon>
        <taxon>Sar</taxon>
        <taxon>Stramenopiles</taxon>
        <taxon>Ochrophyta</taxon>
        <taxon>Bacillariophyta</taxon>
        <taxon>Coscinodiscophyceae</taxon>
        <taxon>Thalassiosirophycidae</taxon>
        <taxon>Stephanodiscales</taxon>
        <taxon>Stephanodiscaceae</taxon>
        <taxon>Cyclostephanos</taxon>
    </lineage>
</organism>
<feature type="region of interest" description="Disordered" evidence="1">
    <location>
        <begin position="280"/>
        <end position="326"/>
    </location>
</feature>
<feature type="region of interest" description="Disordered" evidence="1">
    <location>
        <begin position="33"/>
        <end position="54"/>
    </location>
</feature>
<feature type="compositionally biased region" description="Polar residues" evidence="1">
    <location>
        <begin position="36"/>
        <end position="46"/>
    </location>
</feature>
<gene>
    <name evidence="2" type="ORF">ACHAXA_008237</name>
</gene>
<reference evidence="2 3" key="1">
    <citation type="submission" date="2024-10" db="EMBL/GenBank/DDBJ databases">
        <title>Updated reference genomes for cyclostephanoid diatoms.</title>
        <authorList>
            <person name="Roberts W.R."/>
            <person name="Alverson A.J."/>
        </authorList>
    </citation>
    <scope>NUCLEOTIDE SEQUENCE [LARGE SCALE GENOMIC DNA]</scope>
    <source>
        <strain evidence="2 3">AJA228-03</strain>
    </source>
</reference>
<feature type="compositionally biased region" description="Acidic residues" evidence="1">
    <location>
        <begin position="317"/>
        <end position="326"/>
    </location>
</feature>
<evidence type="ECO:0000313" key="2">
    <source>
        <dbReference type="EMBL" id="KAL3806849.1"/>
    </source>
</evidence>
<name>A0ABD3R3A1_9STRA</name>